<evidence type="ECO:0000256" key="3">
    <source>
        <dbReference type="ARBA" id="ARBA00023163"/>
    </source>
</evidence>
<dbReference type="PANTHER" id="PTHR30146">
    <property type="entry name" value="LACI-RELATED TRANSCRIPTIONAL REPRESSOR"/>
    <property type="match status" value="1"/>
</dbReference>
<evidence type="ECO:0000259" key="4">
    <source>
        <dbReference type="PROSITE" id="PS50887"/>
    </source>
</evidence>
<keyword evidence="1" id="KW-0805">Transcription regulation</keyword>
<dbReference type="Gene3D" id="3.30.70.270">
    <property type="match status" value="1"/>
</dbReference>
<dbReference type="Pfam" id="PF13377">
    <property type="entry name" value="Peripla_BP_3"/>
    <property type="match status" value="1"/>
</dbReference>
<dbReference type="PROSITE" id="PS50887">
    <property type="entry name" value="GGDEF"/>
    <property type="match status" value="1"/>
</dbReference>
<gene>
    <name evidence="5" type="ORF">IV49_GL001991</name>
</gene>
<dbReference type="Proteomes" id="UP000051841">
    <property type="component" value="Unassembled WGS sequence"/>
</dbReference>
<reference evidence="5 6" key="1">
    <citation type="journal article" date="2015" name="Genome Announc.">
        <title>Expanding the biotechnology potential of lactobacilli through comparative genomics of 213 strains and associated genera.</title>
        <authorList>
            <person name="Sun Z."/>
            <person name="Harris H.M."/>
            <person name="McCann A."/>
            <person name="Guo C."/>
            <person name="Argimon S."/>
            <person name="Zhang W."/>
            <person name="Yang X."/>
            <person name="Jeffery I.B."/>
            <person name="Cooney J.C."/>
            <person name="Kagawa T.F."/>
            <person name="Liu W."/>
            <person name="Song Y."/>
            <person name="Salvetti E."/>
            <person name="Wrobel A."/>
            <person name="Rasinkangas P."/>
            <person name="Parkhill J."/>
            <person name="Rea M.C."/>
            <person name="O'Sullivan O."/>
            <person name="Ritari J."/>
            <person name="Douillard F.P."/>
            <person name="Paul Ross R."/>
            <person name="Yang R."/>
            <person name="Briner A.E."/>
            <person name="Felis G.E."/>
            <person name="de Vos W.M."/>
            <person name="Barrangou R."/>
            <person name="Klaenhammer T.R."/>
            <person name="Caufield P.W."/>
            <person name="Cui Y."/>
            <person name="Zhang H."/>
            <person name="O'Toole P.W."/>
        </authorList>
    </citation>
    <scope>NUCLEOTIDE SEQUENCE [LARGE SCALE GENOMIC DNA]</scope>
    <source>
        <strain evidence="5 6">DSM 20405</strain>
    </source>
</reference>
<protein>
    <recommendedName>
        <fullName evidence="4">GGDEF domain-containing protein</fullName>
    </recommendedName>
</protein>
<dbReference type="GO" id="GO:0000976">
    <property type="term" value="F:transcription cis-regulatory region binding"/>
    <property type="evidence" value="ECO:0007669"/>
    <property type="project" value="TreeGrafter"/>
</dbReference>
<dbReference type="SUPFAM" id="SSF53822">
    <property type="entry name" value="Periplasmic binding protein-like I"/>
    <property type="match status" value="1"/>
</dbReference>
<dbReference type="PATRIC" id="fig|1410657.5.peg.2055"/>
<dbReference type="SMART" id="SM00267">
    <property type="entry name" value="GGDEF"/>
    <property type="match status" value="1"/>
</dbReference>
<evidence type="ECO:0000313" key="6">
    <source>
        <dbReference type="Proteomes" id="UP000051841"/>
    </source>
</evidence>
<feature type="domain" description="GGDEF" evidence="4">
    <location>
        <begin position="592"/>
        <end position="720"/>
    </location>
</feature>
<evidence type="ECO:0000313" key="5">
    <source>
        <dbReference type="EMBL" id="KRN50497.1"/>
    </source>
</evidence>
<dbReference type="CDD" id="cd01949">
    <property type="entry name" value="GGDEF"/>
    <property type="match status" value="1"/>
</dbReference>
<dbReference type="InterPro" id="IPR046335">
    <property type="entry name" value="LacI/GalR-like_sensor"/>
</dbReference>
<evidence type="ECO:0000256" key="1">
    <source>
        <dbReference type="ARBA" id="ARBA00023015"/>
    </source>
</evidence>
<evidence type="ECO:0000256" key="2">
    <source>
        <dbReference type="ARBA" id="ARBA00023125"/>
    </source>
</evidence>
<keyword evidence="2" id="KW-0238">DNA-binding</keyword>
<name>A0A0R2HBW5_9FIRM</name>
<dbReference type="AlphaFoldDB" id="A0A0R2HBW5"/>
<dbReference type="EMBL" id="JQBL01000008">
    <property type="protein sequence ID" value="KRN50497.1"/>
    <property type="molecule type" value="Genomic_DNA"/>
</dbReference>
<dbReference type="Gene3D" id="3.40.50.2300">
    <property type="match status" value="2"/>
</dbReference>
<comment type="caution">
    <text evidence="5">The sequence shown here is derived from an EMBL/GenBank/DDBJ whole genome shotgun (WGS) entry which is preliminary data.</text>
</comment>
<dbReference type="InterPro" id="IPR000160">
    <property type="entry name" value="GGDEF_dom"/>
</dbReference>
<dbReference type="InterPro" id="IPR043128">
    <property type="entry name" value="Rev_trsase/Diguanyl_cyclase"/>
</dbReference>
<accession>A0A0R2HBW5</accession>
<dbReference type="InterPro" id="IPR029787">
    <property type="entry name" value="Nucleotide_cyclase"/>
</dbReference>
<keyword evidence="6" id="KW-1185">Reference proteome</keyword>
<keyword evidence="3" id="KW-0804">Transcription</keyword>
<dbReference type="InterPro" id="IPR028082">
    <property type="entry name" value="Peripla_BP_I"/>
</dbReference>
<dbReference type="PANTHER" id="PTHR30146:SF24">
    <property type="entry name" value="XYLOSE OPERON REGULATORY PROTEIN"/>
    <property type="match status" value="1"/>
</dbReference>
<dbReference type="GO" id="GO:0003700">
    <property type="term" value="F:DNA-binding transcription factor activity"/>
    <property type="evidence" value="ECO:0007669"/>
    <property type="project" value="TreeGrafter"/>
</dbReference>
<dbReference type="Pfam" id="PF00990">
    <property type="entry name" value="GGDEF"/>
    <property type="match status" value="1"/>
</dbReference>
<proteinExistence type="predicted"/>
<dbReference type="NCBIfam" id="TIGR00254">
    <property type="entry name" value="GGDEF"/>
    <property type="match status" value="1"/>
</dbReference>
<organism evidence="5 6">
    <name type="scientific">Kandleria vitulina DSM 20405</name>
    <dbReference type="NCBI Taxonomy" id="1410657"/>
    <lineage>
        <taxon>Bacteria</taxon>
        <taxon>Bacillati</taxon>
        <taxon>Bacillota</taxon>
        <taxon>Erysipelotrichia</taxon>
        <taxon>Erysipelotrichales</taxon>
        <taxon>Coprobacillaceae</taxon>
        <taxon>Kandleria</taxon>
    </lineage>
</organism>
<sequence length="720" mass="83587">MSELKRKKVGLFIENSDHYNMEMIRGAFYACLEIDQDLVVFTGSGTTKRGSFEHLLNKNYAYELADYMDMDRILVPVGSIMIGQNNMNKYLGHFKTPIITLNYDNDNYYSFSYASDSIKDIAKYLIAQKKCKKVAFIGGPINKHSTYTRLHSFKEALKEYNLEYDEEYTCHCSNYTRHNHNSIRPFLISHPEIDGIICVTDKLAYCCYDILNEMNVQIGKDILIASFDDEVTSAYQTPPLASVHADSAYLAFTAVYRSNNHYEKVNEFISTKFMPRESIGVSNDDRNYVHYFLFHSFLKHEPLDHIAQGLAIYLCDDKVIFNDQLYSHIVDLFHNLLLSHDQCDNNILRKIDELLPLVLTENSSAHIDIIKLNYIIDEIYQLKSQILKQKILRTHIHIYHQIIMRYHSIKCNLYNTLTSHLLNINIINRLSMLNNSSYKFQNMISECISLLNIKHVMILTFPSVVHFEQNKSIEPPDELNIILYIKDGKRQSLSTNHCQLEDVLDFFPSHYKSVSSLSFNNDNYGLLITDHPFTRLADIDYISSQLGASIFITNMLEHLNMTSITDELTSIYNRRGIQKQIRIILNNLKENEYAYVVFIDLDKLKQINDRYGHESGDCAIIMASKILLEAFPDDIVGRVGGDEFLVVIKPDHMKIIKHIDDRIEAATKALEKEYQYPFTVSLSYGISILDYYTDEHTIKDVIDAADNFMYERKRKRRSKS</sequence>
<dbReference type="SUPFAM" id="SSF55073">
    <property type="entry name" value="Nucleotide cyclase"/>
    <property type="match status" value="1"/>
</dbReference>